<keyword evidence="3" id="KW-1185">Reference proteome</keyword>
<sequence>MRDNGLEKIGREEDLQLTDKKESRKLLEGASKTKGNNKTSGKKLTTNEATRHTLATVILELTAALQGAKSTQLETVFRSATPGATDARTAGTCPNNLTPTEESPPAMPYPCTRKQSTRHGPSVPTTRSTRMEAVQMTRFPFQLRGQCKRSRSGPTDIPSQPSQAEDATVETFRD</sequence>
<organism evidence="2 3">
    <name type="scientific">Cordylochernes scorpioides</name>
    <dbReference type="NCBI Taxonomy" id="51811"/>
    <lineage>
        <taxon>Eukaryota</taxon>
        <taxon>Metazoa</taxon>
        <taxon>Ecdysozoa</taxon>
        <taxon>Arthropoda</taxon>
        <taxon>Chelicerata</taxon>
        <taxon>Arachnida</taxon>
        <taxon>Pseudoscorpiones</taxon>
        <taxon>Cheliferoidea</taxon>
        <taxon>Chernetidae</taxon>
        <taxon>Cordylochernes</taxon>
    </lineage>
</organism>
<feature type="region of interest" description="Disordered" evidence="1">
    <location>
        <begin position="80"/>
        <end position="174"/>
    </location>
</feature>
<reference evidence="2 3" key="1">
    <citation type="submission" date="2022-01" db="EMBL/GenBank/DDBJ databases">
        <title>A chromosomal length assembly of Cordylochernes scorpioides.</title>
        <authorList>
            <person name="Zeh D."/>
            <person name="Zeh J."/>
        </authorList>
    </citation>
    <scope>NUCLEOTIDE SEQUENCE [LARGE SCALE GENOMIC DNA]</scope>
    <source>
        <strain evidence="2">IN4F17</strain>
        <tissue evidence="2">Whole Body</tissue>
    </source>
</reference>
<proteinExistence type="predicted"/>
<dbReference type="Proteomes" id="UP001235939">
    <property type="component" value="Chromosome 08"/>
</dbReference>
<protein>
    <submittedName>
        <fullName evidence="2">Uncharacterized protein</fullName>
    </submittedName>
</protein>
<name>A0ABY6KP03_9ARAC</name>
<feature type="compositionally biased region" description="Basic and acidic residues" evidence="1">
    <location>
        <begin position="1"/>
        <end position="27"/>
    </location>
</feature>
<evidence type="ECO:0000256" key="1">
    <source>
        <dbReference type="SAM" id="MobiDB-lite"/>
    </source>
</evidence>
<accession>A0ABY6KP03</accession>
<feature type="compositionally biased region" description="Polar residues" evidence="1">
    <location>
        <begin position="92"/>
        <end position="101"/>
    </location>
</feature>
<feature type="region of interest" description="Disordered" evidence="1">
    <location>
        <begin position="1"/>
        <end position="47"/>
    </location>
</feature>
<dbReference type="EMBL" id="CP092870">
    <property type="protein sequence ID" value="UYV70617.1"/>
    <property type="molecule type" value="Genomic_DNA"/>
</dbReference>
<feature type="compositionally biased region" description="Low complexity" evidence="1">
    <location>
        <begin position="32"/>
        <end position="43"/>
    </location>
</feature>
<evidence type="ECO:0000313" key="2">
    <source>
        <dbReference type="EMBL" id="UYV70617.1"/>
    </source>
</evidence>
<evidence type="ECO:0000313" key="3">
    <source>
        <dbReference type="Proteomes" id="UP001235939"/>
    </source>
</evidence>
<gene>
    <name evidence="2" type="ORF">LAZ67_8000031</name>
</gene>